<comment type="caution">
    <text evidence="3">The sequence shown here is derived from an EMBL/GenBank/DDBJ whole genome shotgun (WGS) entry which is preliminary data.</text>
</comment>
<gene>
    <name evidence="3" type="ORF">B7463_g10773</name>
</gene>
<evidence type="ECO:0000313" key="4">
    <source>
        <dbReference type="Proteomes" id="UP000258309"/>
    </source>
</evidence>
<protein>
    <recommendedName>
        <fullName evidence="2">BD-FAE-like domain-containing protein</fullName>
    </recommendedName>
</protein>
<keyword evidence="4" id="KW-1185">Reference proteome</keyword>
<organism evidence="3 4">
    <name type="scientific">Scytalidium lignicola</name>
    <name type="common">Hyphomycete</name>
    <dbReference type="NCBI Taxonomy" id="5539"/>
    <lineage>
        <taxon>Eukaryota</taxon>
        <taxon>Fungi</taxon>
        <taxon>Dikarya</taxon>
        <taxon>Ascomycota</taxon>
        <taxon>Pezizomycotina</taxon>
        <taxon>Leotiomycetes</taxon>
        <taxon>Leotiomycetes incertae sedis</taxon>
        <taxon>Scytalidium</taxon>
    </lineage>
</organism>
<dbReference type="AlphaFoldDB" id="A0A3E2GWR3"/>
<dbReference type="EMBL" id="NCSJ02000324">
    <property type="protein sequence ID" value="RFU25556.1"/>
    <property type="molecule type" value="Genomic_DNA"/>
</dbReference>
<dbReference type="InterPro" id="IPR050300">
    <property type="entry name" value="GDXG_lipolytic_enzyme"/>
</dbReference>
<dbReference type="OrthoDB" id="19653at2759"/>
<evidence type="ECO:0000256" key="1">
    <source>
        <dbReference type="ARBA" id="ARBA00022801"/>
    </source>
</evidence>
<sequence>MYNFLPLLKAYKKLDSKALYYVIRVNLNLIYDRMPFKTYTYKTFGASQSVLADVHYNDNAKANRQAVALTIHAGGFVMGKRDNIAPHWIKELTNRDFIVVTIDYRLCPQVSVYDGPIRDTQDAYHWCRDRLPAILIWGHLSMMLGLEEEKPCAILNGYGPLFLRDPSYRKPAKNIMPMIPEGSLDFDEDLMNKVYDEPVLTYYNPVVTNASGKLEIDFSKPRNAWHFGHLSHGTWIKAVGIEGYEDLVDPALHLDKDFPPTFFLWGEKDELVDVRLAHDAYKKLSRCGVDTELTVADGMGHAFGSSFVEGTEEYEKFVVKPVEFLKKYADKA</sequence>
<evidence type="ECO:0000313" key="3">
    <source>
        <dbReference type="EMBL" id="RFU25556.1"/>
    </source>
</evidence>
<dbReference type="PANTHER" id="PTHR48081">
    <property type="entry name" value="AB HYDROLASE SUPERFAMILY PROTEIN C4A8.06C"/>
    <property type="match status" value="1"/>
</dbReference>
<feature type="non-terminal residue" evidence="3">
    <location>
        <position position="1"/>
    </location>
</feature>
<dbReference type="Pfam" id="PF20434">
    <property type="entry name" value="BD-FAE"/>
    <property type="match status" value="1"/>
</dbReference>
<dbReference type="GO" id="GO:0016787">
    <property type="term" value="F:hydrolase activity"/>
    <property type="evidence" value="ECO:0007669"/>
    <property type="project" value="UniProtKB-KW"/>
</dbReference>
<reference evidence="3 4" key="1">
    <citation type="submission" date="2018-05" db="EMBL/GenBank/DDBJ databases">
        <title>Draft genome sequence of Scytalidium lignicola DSM 105466, a ubiquitous saprotrophic fungus.</title>
        <authorList>
            <person name="Buettner E."/>
            <person name="Gebauer A.M."/>
            <person name="Hofrichter M."/>
            <person name="Liers C."/>
            <person name="Kellner H."/>
        </authorList>
    </citation>
    <scope>NUCLEOTIDE SEQUENCE [LARGE SCALE GENOMIC DNA]</scope>
    <source>
        <strain evidence="3 4">DSM 105466</strain>
    </source>
</reference>
<evidence type="ECO:0000259" key="2">
    <source>
        <dbReference type="Pfam" id="PF20434"/>
    </source>
</evidence>
<dbReference type="OMA" id="FHAGGFT"/>
<dbReference type="Proteomes" id="UP000258309">
    <property type="component" value="Unassembled WGS sequence"/>
</dbReference>
<accession>A0A3E2GWR3</accession>
<proteinExistence type="predicted"/>
<dbReference type="InterPro" id="IPR049492">
    <property type="entry name" value="BD-FAE-like_dom"/>
</dbReference>
<dbReference type="Gene3D" id="3.40.50.1820">
    <property type="entry name" value="alpha/beta hydrolase"/>
    <property type="match status" value="1"/>
</dbReference>
<feature type="non-terminal residue" evidence="3">
    <location>
        <position position="332"/>
    </location>
</feature>
<dbReference type="SUPFAM" id="SSF53474">
    <property type="entry name" value="alpha/beta-Hydrolases"/>
    <property type="match status" value="1"/>
</dbReference>
<feature type="domain" description="BD-FAE-like" evidence="2">
    <location>
        <begin position="53"/>
        <end position="129"/>
    </location>
</feature>
<keyword evidence="1" id="KW-0378">Hydrolase</keyword>
<dbReference type="InterPro" id="IPR029058">
    <property type="entry name" value="AB_hydrolase_fold"/>
</dbReference>
<name>A0A3E2GWR3_SCYLI</name>
<dbReference type="STRING" id="5539.A0A3E2GWR3"/>